<evidence type="ECO:0000313" key="4">
    <source>
        <dbReference type="Proteomes" id="UP000269198"/>
    </source>
</evidence>
<organism evidence="3 4">
    <name type="scientific">Halostreptopolyspora alba</name>
    <dbReference type="NCBI Taxonomy" id="2487137"/>
    <lineage>
        <taxon>Bacteria</taxon>
        <taxon>Bacillati</taxon>
        <taxon>Actinomycetota</taxon>
        <taxon>Actinomycetes</taxon>
        <taxon>Streptosporangiales</taxon>
        <taxon>Nocardiopsidaceae</taxon>
        <taxon>Halostreptopolyspora</taxon>
    </lineage>
</organism>
<evidence type="ECO:0000256" key="1">
    <source>
        <dbReference type="SAM" id="MobiDB-lite"/>
    </source>
</evidence>
<dbReference type="OrthoDB" id="9770043at2"/>
<dbReference type="InterPro" id="IPR011042">
    <property type="entry name" value="6-blade_b-propeller_TolB-like"/>
</dbReference>
<evidence type="ECO:0000259" key="2">
    <source>
        <dbReference type="Pfam" id="PF07995"/>
    </source>
</evidence>
<dbReference type="InterPro" id="IPR011041">
    <property type="entry name" value="Quinoprot_gluc/sorb_DH_b-prop"/>
</dbReference>
<dbReference type="PANTHER" id="PTHR19328:SF13">
    <property type="entry name" value="HIPL1 PROTEIN"/>
    <property type="match status" value="1"/>
</dbReference>
<dbReference type="Pfam" id="PF07995">
    <property type="entry name" value="GSDH"/>
    <property type="match status" value="1"/>
</dbReference>
<sequence>MSVEFHRNGTRDAAKAVAAVGALTVLMACAPGGSDGESSTGGDTSGEDVSPAEPTDVATGLEVPWDYEFLPNGDALVTERDTTRIVRVTPEGDVSEVGTVDEAEPGGEGGLLGLALSPEFESDPHVYVYVTTGGDNRILRMPFEGGELGEPEVILDGIPSGSAHNGGRIAFGPDGMLYASTGDAQRSALAQDTGSLAGKILRLTPDGDVPDDNPFGNEVYSYGHRNVQGLAWDSDAQMFAVEFGADVDDEVNVIEPGGNYGWPEATGAPGDEEYIDAVVVWDPAEASPSGAAIAGGSLWVAALRGERLWRVPLTGDADDPVGEPVEHWRGEYGRLRHVEAVPDGDELWVSTSNHDGRGEPNEGDDRILGVPLR</sequence>
<dbReference type="PANTHER" id="PTHR19328">
    <property type="entry name" value="HEDGEHOG-INTERACTING PROTEIN"/>
    <property type="match status" value="1"/>
</dbReference>
<proteinExistence type="predicted"/>
<dbReference type="Proteomes" id="UP000269198">
    <property type="component" value="Unassembled WGS sequence"/>
</dbReference>
<dbReference type="PROSITE" id="PS51257">
    <property type="entry name" value="PROKAR_LIPOPROTEIN"/>
    <property type="match status" value="1"/>
</dbReference>
<feature type="domain" description="Glucose/Sorbosone dehydrogenase" evidence="2">
    <location>
        <begin position="61"/>
        <end position="357"/>
    </location>
</feature>
<protein>
    <submittedName>
        <fullName evidence="3">PQQ-dependent sugar dehydrogenase</fullName>
    </submittedName>
</protein>
<accession>A0A3N0EAE2</accession>
<dbReference type="EMBL" id="RJMB01000009">
    <property type="protein sequence ID" value="RNL84821.1"/>
    <property type="molecule type" value="Genomic_DNA"/>
</dbReference>
<feature type="region of interest" description="Disordered" evidence="1">
    <location>
        <begin position="349"/>
        <end position="373"/>
    </location>
</feature>
<gene>
    <name evidence="3" type="ORF">EFW17_11060</name>
</gene>
<dbReference type="SUPFAM" id="SSF50952">
    <property type="entry name" value="Soluble quinoprotein glucose dehydrogenase"/>
    <property type="match status" value="1"/>
</dbReference>
<name>A0A3N0EAE2_9ACTN</name>
<feature type="region of interest" description="Disordered" evidence="1">
    <location>
        <begin position="33"/>
        <end position="61"/>
    </location>
</feature>
<comment type="caution">
    <text evidence="3">The sequence shown here is derived from an EMBL/GenBank/DDBJ whole genome shotgun (WGS) entry which is preliminary data.</text>
</comment>
<dbReference type="RefSeq" id="WP_123201261.1">
    <property type="nucleotide sequence ID" value="NZ_RJMB01000009.1"/>
</dbReference>
<evidence type="ECO:0000313" key="3">
    <source>
        <dbReference type="EMBL" id="RNL84821.1"/>
    </source>
</evidence>
<keyword evidence="4" id="KW-1185">Reference proteome</keyword>
<reference evidence="3 4" key="1">
    <citation type="submission" date="2018-11" db="EMBL/GenBank/DDBJ databases">
        <title>The genome draft of YIM 96095.</title>
        <authorList>
            <person name="Tang S.-K."/>
            <person name="Chunyu W.-X."/>
            <person name="Feng Y.-Z."/>
        </authorList>
    </citation>
    <scope>NUCLEOTIDE SEQUENCE [LARGE SCALE GENOMIC DNA]</scope>
    <source>
        <strain evidence="3 4">YIM 96095</strain>
    </source>
</reference>
<dbReference type="InterPro" id="IPR012938">
    <property type="entry name" value="Glc/Sorbosone_DH"/>
</dbReference>
<dbReference type="AlphaFoldDB" id="A0A3N0EAE2"/>
<dbReference type="Gene3D" id="2.120.10.30">
    <property type="entry name" value="TolB, C-terminal domain"/>
    <property type="match status" value="1"/>
</dbReference>
<feature type="compositionally biased region" description="Basic and acidic residues" evidence="1">
    <location>
        <begin position="354"/>
        <end position="367"/>
    </location>
</feature>